<dbReference type="InterPro" id="IPR021702">
    <property type="entry name" value="DUF3285"/>
</dbReference>
<sequence>MSQPVSPDTEPKASPTAPQMSYTRLAMRNMVRKGKTSLLHFALTSLGLIGVLVGLAFAFH</sequence>
<reference evidence="3" key="1">
    <citation type="submission" date="2021-02" db="EMBL/GenBank/DDBJ databases">
        <title>The CRISPR/cas machinery reduction and long-range gene transfer in the hot spring cyanobacterium Synechococcus.</title>
        <authorList>
            <person name="Dvorak P."/>
            <person name="Jahodarova E."/>
            <person name="Hasler P."/>
            <person name="Poulickova A."/>
        </authorList>
    </citation>
    <scope>NUCLEOTIDE SEQUENCE</scope>
    <source>
        <strain evidence="3">Rupite</strain>
    </source>
</reference>
<organism evidence="3 4">
    <name type="scientific">Thermostichus vulcanus str. 'Rupite'</name>
    <dbReference type="NCBI Taxonomy" id="2813851"/>
    <lineage>
        <taxon>Bacteria</taxon>
        <taxon>Bacillati</taxon>
        <taxon>Cyanobacteriota</taxon>
        <taxon>Cyanophyceae</taxon>
        <taxon>Thermostichales</taxon>
        <taxon>Thermostichaceae</taxon>
        <taxon>Thermostichus</taxon>
    </lineage>
</organism>
<dbReference type="Proteomes" id="UP000830835">
    <property type="component" value="Unassembled WGS sequence"/>
</dbReference>
<keyword evidence="2" id="KW-0812">Transmembrane</keyword>
<feature type="transmembrane region" description="Helical" evidence="2">
    <location>
        <begin position="38"/>
        <end position="59"/>
    </location>
</feature>
<evidence type="ECO:0000313" key="3">
    <source>
        <dbReference type="EMBL" id="MCJ2541638.1"/>
    </source>
</evidence>
<keyword evidence="2" id="KW-0472">Membrane</keyword>
<keyword evidence="4" id="KW-1185">Reference proteome</keyword>
<evidence type="ECO:0000256" key="1">
    <source>
        <dbReference type="SAM" id="MobiDB-lite"/>
    </source>
</evidence>
<evidence type="ECO:0000256" key="2">
    <source>
        <dbReference type="SAM" id="Phobius"/>
    </source>
</evidence>
<keyword evidence="2" id="KW-1133">Transmembrane helix</keyword>
<evidence type="ECO:0000313" key="4">
    <source>
        <dbReference type="Proteomes" id="UP000830835"/>
    </source>
</evidence>
<gene>
    <name evidence="3" type="ORF">JX360_01750</name>
</gene>
<accession>A0ABT0C775</accession>
<protein>
    <submittedName>
        <fullName evidence="3">DUF3285 domain-containing protein</fullName>
    </submittedName>
</protein>
<dbReference type="Pfam" id="PF11688">
    <property type="entry name" value="DUF3285"/>
    <property type="match status" value="1"/>
</dbReference>
<proteinExistence type="predicted"/>
<feature type="region of interest" description="Disordered" evidence="1">
    <location>
        <begin position="1"/>
        <end position="20"/>
    </location>
</feature>
<name>A0ABT0C775_THEVL</name>
<comment type="caution">
    <text evidence="3">The sequence shown here is derived from an EMBL/GenBank/DDBJ whole genome shotgun (WGS) entry which is preliminary data.</text>
</comment>
<dbReference type="RefSeq" id="WP_244348758.1">
    <property type="nucleotide sequence ID" value="NZ_JAFIRA010000002.1"/>
</dbReference>
<dbReference type="EMBL" id="JAFIRA010000002">
    <property type="protein sequence ID" value="MCJ2541638.1"/>
    <property type="molecule type" value="Genomic_DNA"/>
</dbReference>